<comment type="caution">
    <text evidence="1">The sequence shown here is derived from an EMBL/GenBank/DDBJ whole genome shotgun (WGS) entry which is preliminary data.</text>
</comment>
<gene>
    <name evidence="1" type="ORF">GCM10023183_07030</name>
</gene>
<organism evidence="1 2">
    <name type="scientific">Nibribacter koreensis</name>
    <dbReference type="NCBI Taxonomy" id="1084519"/>
    <lineage>
        <taxon>Bacteria</taxon>
        <taxon>Pseudomonadati</taxon>
        <taxon>Bacteroidota</taxon>
        <taxon>Cytophagia</taxon>
        <taxon>Cytophagales</taxon>
        <taxon>Hymenobacteraceae</taxon>
        <taxon>Nibribacter</taxon>
    </lineage>
</organism>
<dbReference type="EMBL" id="BAABGX010000001">
    <property type="protein sequence ID" value="GAA4298632.1"/>
    <property type="molecule type" value="Genomic_DNA"/>
</dbReference>
<dbReference type="RefSeq" id="WP_345162396.1">
    <property type="nucleotide sequence ID" value="NZ_BAABGX010000001.1"/>
</dbReference>
<dbReference type="Proteomes" id="UP001501844">
    <property type="component" value="Unassembled WGS sequence"/>
</dbReference>
<evidence type="ECO:0008006" key="3">
    <source>
        <dbReference type="Google" id="ProtNLM"/>
    </source>
</evidence>
<proteinExistence type="predicted"/>
<reference evidence="2" key="1">
    <citation type="journal article" date="2019" name="Int. J. Syst. Evol. Microbiol.">
        <title>The Global Catalogue of Microorganisms (GCM) 10K type strain sequencing project: providing services to taxonomists for standard genome sequencing and annotation.</title>
        <authorList>
            <consortium name="The Broad Institute Genomics Platform"/>
            <consortium name="The Broad Institute Genome Sequencing Center for Infectious Disease"/>
            <person name="Wu L."/>
            <person name="Ma J."/>
        </authorList>
    </citation>
    <scope>NUCLEOTIDE SEQUENCE [LARGE SCALE GENOMIC DNA]</scope>
    <source>
        <strain evidence="2">JCM 17917</strain>
    </source>
</reference>
<name>A0ABP8FA83_9BACT</name>
<keyword evidence="2" id="KW-1185">Reference proteome</keyword>
<evidence type="ECO:0000313" key="2">
    <source>
        <dbReference type="Proteomes" id="UP001501844"/>
    </source>
</evidence>
<protein>
    <recommendedName>
        <fullName evidence="3">Polyketide cyclase / dehydrase and lipid transport</fullName>
    </recommendedName>
</protein>
<evidence type="ECO:0000313" key="1">
    <source>
        <dbReference type="EMBL" id="GAA4298632.1"/>
    </source>
</evidence>
<accession>A0ABP8FA83</accession>
<sequence>MAEIKDREAIQQLYTKVLPKLAERIYHHLTEVVTMFDNFRLEKVVDTWTKDKQAASDKEISLENGNVSQMGLQLQLLGFQRPGLDAFDLQKDLVFKLEYAHYTIGPDRTIEWLEKPYFYNWPAQELEELAVQFSEDVIEELTRQLQSIK</sequence>